<protein>
    <submittedName>
        <fullName evidence="1">Uncharacterized protein</fullName>
    </submittedName>
</protein>
<name>N2A9U5_9FIRM</name>
<sequence length="153" mass="18068">MRSKKMTSVEKEQWDKLYQYVKNEILLYDSSQSIPSGLVLRLKGLTKGKYMENRNTEDKADYSYEVVLYTFQICKPSIMSAISNKVFESESNKFNYICKIVENNINDVYLRVQKAKKSEENIDKLDTNILSHNGGEYQKKTEELRNKRLNELW</sequence>
<dbReference type="STRING" id="1235802.C823_04667"/>
<dbReference type="Proteomes" id="UP000012589">
    <property type="component" value="Unassembled WGS sequence"/>
</dbReference>
<comment type="caution">
    <text evidence="1">The sequence shown here is derived from an EMBL/GenBank/DDBJ whole genome shotgun (WGS) entry which is preliminary data.</text>
</comment>
<dbReference type="PATRIC" id="fig|1235802.3.peg.4929"/>
<dbReference type="eggNOG" id="ENOG502ZUVG">
    <property type="taxonomic scope" value="Bacteria"/>
</dbReference>
<evidence type="ECO:0000313" key="2">
    <source>
        <dbReference type="Proteomes" id="UP000012589"/>
    </source>
</evidence>
<organism evidence="1 2">
    <name type="scientific">Eubacterium plexicaudatum ASF492</name>
    <dbReference type="NCBI Taxonomy" id="1235802"/>
    <lineage>
        <taxon>Bacteria</taxon>
        <taxon>Bacillati</taxon>
        <taxon>Bacillota</taxon>
        <taxon>Clostridia</taxon>
        <taxon>Eubacteriales</taxon>
        <taxon>Eubacteriaceae</taxon>
        <taxon>Eubacterium</taxon>
    </lineage>
</organism>
<reference evidence="1 2" key="1">
    <citation type="journal article" date="2014" name="Genome Announc.">
        <title>Draft genome sequences of the altered schaedler flora, a defined bacterial community from gnotobiotic mice.</title>
        <authorList>
            <person name="Wannemuehler M.J."/>
            <person name="Overstreet A.M."/>
            <person name="Ward D.V."/>
            <person name="Phillips G.J."/>
        </authorList>
    </citation>
    <scope>NUCLEOTIDE SEQUENCE [LARGE SCALE GENOMIC DNA]</scope>
    <source>
        <strain evidence="1 2">ASF492</strain>
    </source>
</reference>
<gene>
    <name evidence="1" type="ORF">C823_04667</name>
</gene>
<accession>N2A9U5</accession>
<keyword evidence="2" id="KW-1185">Reference proteome</keyword>
<dbReference type="EMBL" id="AQFT01000136">
    <property type="protein sequence ID" value="EMZ21094.1"/>
    <property type="molecule type" value="Genomic_DNA"/>
</dbReference>
<proteinExistence type="predicted"/>
<evidence type="ECO:0000313" key="1">
    <source>
        <dbReference type="EMBL" id="EMZ21094.1"/>
    </source>
</evidence>
<dbReference type="AlphaFoldDB" id="N2A9U5"/>
<dbReference type="HOGENOM" id="CLU_1710528_0_0_9"/>